<keyword evidence="2" id="KW-1185">Reference proteome</keyword>
<evidence type="ECO:0000313" key="2">
    <source>
        <dbReference type="Proteomes" id="UP000324748"/>
    </source>
</evidence>
<dbReference type="Proteomes" id="UP000324748">
    <property type="component" value="Unassembled WGS sequence"/>
</dbReference>
<gene>
    <name evidence="1" type="ORF">PGT21_033760</name>
</gene>
<dbReference type="AlphaFoldDB" id="A0A5B0M0G0"/>
<proteinExistence type="predicted"/>
<evidence type="ECO:0000313" key="1">
    <source>
        <dbReference type="EMBL" id="KAA1069819.1"/>
    </source>
</evidence>
<dbReference type="EMBL" id="VSWC01000183">
    <property type="protein sequence ID" value="KAA1069819.1"/>
    <property type="molecule type" value="Genomic_DNA"/>
</dbReference>
<accession>A0A5B0M0G0</accession>
<comment type="caution">
    <text evidence="1">The sequence shown here is derived from an EMBL/GenBank/DDBJ whole genome shotgun (WGS) entry which is preliminary data.</text>
</comment>
<sequence length="84" mass="9811">MLLISKVASADIEIVPDEIRELYKNYHIRQLSSLKLNDKESIRKGSFILEKTNPQQNGELFCKYFSKDDTMLSQFAAQLLRWAM</sequence>
<organism evidence="1 2">
    <name type="scientific">Puccinia graminis f. sp. tritici</name>
    <dbReference type="NCBI Taxonomy" id="56615"/>
    <lineage>
        <taxon>Eukaryota</taxon>
        <taxon>Fungi</taxon>
        <taxon>Dikarya</taxon>
        <taxon>Basidiomycota</taxon>
        <taxon>Pucciniomycotina</taxon>
        <taxon>Pucciniomycetes</taxon>
        <taxon>Pucciniales</taxon>
        <taxon>Pucciniaceae</taxon>
        <taxon>Puccinia</taxon>
    </lineage>
</organism>
<reference evidence="1 2" key="1">
    <citation type="submission" date="2019-05" db="EMBL/GenBank/DDBJ databases">
        <title>Emergence of the Ug99 lineage of the wheat stem rust pathogen through somatic hybridization.</title>
        <authorList>
            <person name="Li F."/>
            <person name="Upadhyaya N.M."/>
            <person name="Sperschneider J."/>
            <person name="Matny O."/>
            <person name="Nguyen-Phuc H."/>
            <person name="Mago R."/>
            <person name="Raley C."/>
            <person name="Miller M.E."/>
            <person name="Silverstein K.A.T."/>
            <person name="Henningsen E."/>
            <person name="Hirsch C.D."/>
            <person name="Visser B."/>
            <person name="Pretorius Z.A."/>
            <person name="Steffenson B.J."/>
            <person name="Schwessinger B."/>
            <person name="Dodds P.N."/>
            <person name="Figueroa M."/>
        </authorList>
    </citation>
    <scope>NUCLEOTIDE SEQUENCE [LARGE SCALE GENOMIC DNA]</scope>
    <source>
        <strain evidence="1">21-0</strain>
    </source>
</reference>
<name>A0A5B0M0G0_PUCGR</name>
<protein>
    <submittedName>
        <fullName evidence="1">Uncharacterized protein</fullName>
    </submittedName>
</protein>